<evidence type="ECO:0000256" key="1">
    <source>
        <dbReference type="SAM" id="MobiDB-lite"/>
    </source>
</evidence>
<dbReference type="AlphaFoldDB" id="A0A2W4UB76"/>
<evidence type="ECO:0000313" key="2">
    <source>
        <dbReference type="EMBL" id="PZO16320.1"/>
    </source>
</evidence>
<name>A0A2W4UB76_9CYAN</name>
<reference evidence="3" key="1">
    <citation type="submission" date="2018-04" db="EMBL/GenBank/DDBJ databases">
        <authorList>
            <person name="Cornet L."/>
        </authorList>
    </citation>
    <scope>NUCLEOTIDE SEQUENCE [LARGE SCALE GENOMIC DNA]</scope>
</reference>
<evidence type="ECO:0000313" key="3">
    <source>
        <dbReference type="Proteomes" id="UP000249354"/>
    </source>
</evidence>
<protein>
    <submittedName>
        <fullName evidence="2">Uncharacterized protein</fullName>
    </submittedName>
</protein>
<comment type="caution">
    <text evidence="2">The sequence shown here is derived from an EMBL/GenBank/DDBJ whole genome shotgun (WGS) entry which is preliminary data.</text>
</comment>
<gene>
    <name evidence="2" type="ORF">DCF25_12595</name>
</gene>
<dbReference type="Proteomes" id="UP000249354">
    <property type="component" value="Unassembled WGS sequence"/>
</dbReference>
<dbReference type="EMBL" id="QBMC01000082">
    <property type="protein sequence ID" value="PZO16320.1"/>
    <property type="molecule type" value="Genomic_DNA"/>
</dbReference>
<accession>A0A2W4UB76</accession>
<proteinExistence type="predicted"/>
<sequence length="127" mass="13979">MTPVDFSRRVRAKTLSADITAYHGLSTVSKYTAVRPEASAKSLETSYGSMIAQQKREAELAANMKSAADAARKAEVDFHDAVLAMKESVRGQFGPNSDEAQAVGYKKKSEYKRPRRTRRQPATPMPA</sequence>
<organism evidence="2 3">
    <name type="scientific">Leptolyngbya foveolarum</name>
    <dbReference type="NCBI Taxonomy" id="47253"/>
    <lineage>
        <taxon>Bacteria</taxon>
        <taxon>Bacillati</taxon>
        <taxon>Cyanobacteriota</taxon>
        <taxon>Cyanophyceae</taxon>
        <taxon>Leptolyngbyales</taxon>
        <taxon>Leptolyngbyaceae</taxon>
        <taxon>Leptolyngbya group</taxon>
        <taxon>Leptolyngbya</taxon>
    </lineage>
</organism>
<feature type="region of interest" description="Disordered" evidence="1">
    <location>
        <begin position="88"/>
        <end position="127"/>
    </location>
</feature>
<reference evidence="2 3" key="2">
    <citation type="submission" date="2018-06" db="EMBL/GenBank/DDBJ databases">
        <title>Metagenomic assembly of (sub)arctic Cyanobacteria and their associated microbiome from non-axenic cultures.</title>
        <authorList>
            <person name="Baurain D."/>
        </authorList>
    </citation>
    <scope>NUCLEOTIDE SEQUENCE [LARGE SCALE GENOMIC DNA]</scope>
    <source>
        <strain evidence="2">ULC129bin1</strain>
    </source>
</reference>